<organism evidence="3 4">
    <name type="scientific">Plasmodium ovale curtisi</name>
    <dbReference type="NCBI Taxonomy" id="864141"/>
    <lineage>
        <taxon>Eukaryota</taxon>
        <taxon>Sar</taxon>
        <taxon>Alveolata</taxon>
        <taxon>Apicomplexa</taxon>
        <taxon>Aconoidasida</taxon>
        <taxon>Haemosporida</taxon>
        <taxon>Plasmodiidae</taxon>
        <taxon>Plasmodium</taxon>
        <taxon>Plasmodium (Plasmodium)</taxon>
    </lineage>
</organism>
<dbReference type="AlphaFoldDB" id="A0A1A8W3B9"/>
<evidence type="ECO:0000313" key="3">
    <source>
        <dbReference type="EMBL" id="SBS87412.1"/>
    </source>
</evidence>
<gene>
    <name evidence="3" type="ORF">POVCU1_014500</name>
    <name evidence="2" type="ORF">POVCU2_0016210</name>
</gene>
<dbReference type="Proteomes" id="UP000078560">
    <property type="component" value="Unassembled WGS sequence"/>
</dbReference>
<evidence type="ECO:0000313" key="5">
    <source>
        <dbReference type="Proteomes" id="UP000078560"/>
    </source>
</evidence>
<name>A0A1A8W3B9_PLAOA</name>
<dbReference type="EMBL" id="FLQU01000219">
    <property type="protein sequence ID" value="SBS82630.1"/>
    <property type="molecule type" value="Genomic_DNA"/>
</dbReference>
<evidence type="ECO:0000313" key="2">
    <source>
        <dbReference type="EMBL" id="SBS82630.1"/>
    </source>
</evidence>
<dbReference type="EMBL" id="FLQV01000270">
    <property type="protein sequence ID" value="SBS87412.1"/>
    <property type="molecule type" value="Genomic_DNA"/>
</dbReference>
<proteinExistence type="predicted"/>
<reference evidence="3" key="1">
    <citation type="submission" date="2016-05" db="EMBL/GenBank/DDBJ databases">
        <authorList>
            <person name="Lavstsen T."/>
            <person name="Jespersen J.S."/>
        </authorList>
    </citation>
    <scope>NUCLEOTIDE SEQUENCE [LARGE SCALE GENOMIC DNA]</scope>
</reference>
<evidence type="ECO:0000256" key="1">
    <source>
        <dbReference type="SAM" id="MobiDB-lite"/>
    </source>
</evidence>
<feature type="region of interest" description="Disordered" evidence="1">
    <location>
        <begin position="1"/>
        <end position="38"/>
    </location>
</feature>
<reference evidence="4 5" key="2">
    <citation type="submission" date="2016-05" db="EMBL/GenBank/DDBJ databases">
        <authorList>
            <person name="Naeem Raeece"/>
        </authorList>
    </citation>
    <scope>NUCLEOTIDE SEQUENCE [LARGE SCALE GENOMIC DNA]</scope>
</reference>
<sequence>MRKEKLFSEESPTVFETRKEMLNPPPLPLPSSKRPANELSADRVNAVYRREMAEPTMCGDEKMVCTNMHNNVG</sequence>
<dbReference type="Proteomes" id="UP000078546">
    <property type="component" value="Unassembled WGS sequence"/>
</dbReference>
<accession>A0A1A8W3B9</accession>
<evidence type="ECO:0000313" key="4">
    <source>
        <dbReference type="Proteomes" id="UP000078546"/>
    </source>
</evidence>
<protein>
    <submittedName>
        <fullName evidence="3">Uncharacterized protein</fullName>
    </submittedName>
</protein>